<dbReference type="EMBL" id="CADCXV010000165">
    <property type="protein sequence ID" value="CAB0028643.1"/>
    <property type="molecule type" value="Genomic_DNA"/>
</dbReference>
<keyword evidence="3" id="KW-1185">Reference proteome</keyword>
<evidence type="ECO:0000313" key="2">
    <source>
        <dbReference type="EMBL" id="CAB0028643.1"/>
    </source>
</evidence>
<name>A0A6H5HWD4_9HYME</name>
<feature type="non-terminal residue" evidence="2">
    <location>
        <position position="66"/>
    </location>
</feature>
<dbReference type="AlphaFoldDB" id="A0A6H5HWD4"/>
<dbReference type="Proteomes" id="UP000479190">
    <property type="component" value="Unassembled WGS sequence"/>
</dbReference>
<gene>
    <name evidence="2" type="ORF">TBRA_LOCUS792</name>
</gene>
<proteinExistence type="predicted"/>
<protein>
    <submittedName>
        <fullName evidence="2">Uncharacterized protein</fullName>
    </submittedName>
</protein>
<evidence type="ECO:0000256" key="1">
    <source>
        <dbReference type="SAM" id="MobiDB-lite"/>
    </source>
</evidence>
<reference evidence="2 3" key="1">
    <citation type="submission" date="2020-02" db="EMBL/GenBank/DDBJ databases">
        <authorList>
            <person name="Ferguson B K."/>
        </authorList>
    </citation>
    <scope>NUCLEOTIDE SEQUENCE [LARGE SCALE GENOMIC DNA]</scope>
</reference>
<organism evidence="2 3">
    <name type="scientific">Trichogramma brassicae</name>
    <dbReference type="NCBI Taxonomy" id="86971"/>
    <lineage>
        <taxon>Eukaryota</taxon>
        <taxon>Metazoa</taxon>
        <taxon>Ecdysozoa</taxon>
        <taxon>Arthropoda</taxon>
        <taxon>Hexapoda</taxon>
        <taxon>Insecta</taxon>
        <taxon>Pterygota</taxon>
        <taxon>Neoptera</taxon>
        <taxon>Endopterygota</taxon>
        <taxon>Hymenoptera</taxon>
        <taxon>Apocrita</taxon>
        <taxon>Proctotrupomorpha</taxon>
        <taxon>Chalcidoidea</taxon>
        <taxon>Trichogrammatidae</taxon>
        <taxon>Trichogramma</taxon>
    </lineage>
</organism>
<accession>A0A6H5HWD4</accession>
<feature type="region of interest" description="Disordered" evidence="1">
    <location>
        <begin position="44"/>
        <end position="66"/>
    </location>
</feature>
<evidence type="ECO:0000313" key="3">
    <source>
        <dbReference type="Proteomes" id="UP000479190"/>
    </source>
</evidence>
<feature type="compositionally biased region" description="Basic and acidic residues" evidence="1">
    <location>
        <begin position="54"/>
        <end position="66"/>
    </location>
</feature>
<sequence length="66" mass="7415">MPNIGGPRSSRRVTLCPRCRLDSPVWSTHLELCDRDSGLHPSGRVCTSTSLPARDQRATTRLLRRD</sequence>